<protein>
    <submittedName>
        <fullName evidence="2">Sugar ABC transporter ATPase</fullName>
    </submittedName>
</protein>
<dbReference type="EMBL" id="JABACI010000001">
    <property type="protein sequence ID" value="NLP83192.1"/>
    <property type="molecule type" value="Genomic_DNA"/>
</dbReference>
<evidence type="ECO:0000313" key="3">
    <source>
        <dbReference type="Proteomes" id="UP001429745"/>
    </source>
</evidence>
<feature type="region of interest" description="Disordered" evidence="1">
    <location>
        <begin position="1"/>
        <end position="114"/>
    </location>
</feature>
<gene>
    <name evidence="2" type="ORF">HF576_04985</name>
</gene>
<reference evidence="2 3" key="1">
    <citation type="submission" date="2020-04" db="EMBL/GenBank/DDBJ databases">
        <title>CFH 90308 Microbacterium sp.</title>
        <authorList>
            <person name="Nie G."/>
            <person name="Ming H."/>
            <person name="Xia T."/>
        </authorList>
    </citation>
    <scope>NUCLEOTIDE SEQUENCE [LARGE SCALE GENOMIC DNA]</scope>
    <source>
        <strain evidence="2 3">CFH 90308</strain>
    </source>
</reference>
<dbReference type="RefSeq" id="WP_168911628.1">
    <property type="nucleotide sequence ID" value="NZ_JABACI010000001.1"/>
</dbReference>
<comment type="caution">
    <text evidence="2">The sequence shown here is derived from an EMBL/GenBank/DDBJ whole genome shotgun (WGS) entry which is preliminary data.</text>
</comment>
<sequence>MSDTLPPEVPPAPDGQPGVQPLRDDDTSIEPDPTRDPAQADWDRTEAVDAGVPADELDAATATGDDPAQLPADDDEVPAADLPGEGRQPETQGMSPEAAELGDEGQGDLAPEDL</sequence>
<evidence type="ECO:0000256" key="1">
    <source>
        <dbReference type="SAM" id="MobiDB-lite"/>
    </source>
</evidence>
<feature type="compositionally biased region" description="Acidic residues" evidence="1">
    <location>
        <begin position="100"/>
        <end position="114"/>
    </location>
</feature>
<dbReference type="Proteomes" id="UP001429745">
    <property type="component" value="Unassembled WGS sequence"/>
</dbReference>
<organism evidence="2 3">
    <name type="scientific">Microbacterium salsuginis</name>
    <dbReference type="NCBI Taxonomy" id="2722803"/>
    <lineage>
        <taxon>Bacteria</taxon>
        <taxon>Bacillati</taxon>
        <taxon>Actinomycetota</taxon>
        <taxon>Actinomycetes</taxon>
        <taxon>Micrococcales</taxon>
        <taxon>Microbacteriaceae</taxon>
        <taxon>Microbacterium</taxon>
    </lineage>
</organism>
<accession>A0ABX1K849</accession>
<proteinExistence type="predicted"/>
<evidence type="ECO:0000313" key="2">
    <source>
        <dbReference type="EMBL" id="NLP83192.1"/>
    </source>
</evidence>
<name>A0ABX1K849_9MICO</name>
<keyword evidence="3" id="KW-1185">Reference proteome</keyword>